<dbReference type="EMBL" id="JARULN010000001">
    <property type="protein sequence ID" value="MDG5752939.1"/>
    <property type="molecule type" value="Genomic_DNA"/>
</dbReference>
<accession>A0ABT6H0N7</accession>
<reference evidence="1 2" key="1">
    <citation type="submission" date="2023-04" db="EMBL/GenBank/DDBJ databases">
        <title>Ectobacillus antri isolated from activated sludge.</title>
        <authorList>
            <person name="Yan P."/>
            <person name="Liu X."/>
        </authorList>
    </citation>
    <scope>NUCLEOTIDE SEQUENCE [LARGE SCALE GENOMIC DNA]</scope>
    <source>
        <strain evidence="1 2">C18H</strain>
    </source>
</reference>
<gene>
    <name evidence="1" type="ORF">P6P90_02850</name>
</gene>
<evidence type="ECO:0000313" key="2">
    <source>
        <dbReference type="Proteomes" id="UP001218246"/>
    </source>
</evidence>
<name>A0ABT6H0N7_9BACI</name>
<comment type="caution">
    <text evidence="1">The sequence shown here is derived from an EMBL/GenBank/DDBJ whole genome shotgun (WGS) entry which is preliminary data.</text>
</comment>
<sequence length="357" mass="42170">MFPSYDLFIHPMYLVELRKDVWSDEPVPAKLTYQKRKYDIDVVYRGSHIRKFEKKSYHVMFHKPKFFQGAHEIHLNSEFKDPSLMRNKLSLDFFHDLGVLSPNSKHVLVTINGRFQGVYLQLESVDQDFLRNRNLPNGSISYAVDDDANFSLISELDEDIKTTLSAGYELKYGDEYSEEHLCDLVYNINTISRAEYEKEIVKYIDVEKYLRWLTAIVCTSNFDGFVHNYALYRNDETGLYEIIPWDYDATWGRDVHGRLLEHDYIRIQGYNTLSARLLDVPSFRKRYGEIMKETLAHQFTVSYMKPKIEALHALLRPHVLRDPYVSDIAVFDGEPQVMYEFIEKRSSFLQQHLKEIL</sequence>
<dbReference type="Proteomes" id="UP001218246">
    <property type="component" value="Unassembled WGS sequence"/>
</dbReference>
<dbReference type="Pfam" id="PF08757">
    <property type="entry name" value="CotH"/>
    <property type="match status" value="1"/>
</dbReference>
<dbReference type="GO" id="GO:0016301">
    <property type="term" value="F:kinase activity"/>
    <property type="evidence" value="ECO:0007669"/>
    <property type="project" value="UniProtKB-KW"/>
</dbReference>
<dbReference type="PANTHER" id="PTHR40050:SF1">
    <property type="entry name" value="INNER SPORE COAT PROTEIN H"/>
    <property type="match status" value="1"/>
</dbReference>
<proteinExistence type="predicted"/>
<evidence type="ECO:0000313" key="1">
    <source>
        <dbReference type="EMBL" id="MDG5752939.1"/>
    </source>
</evidence>
<keyword evidence="2" id="KW-1185">Reference proteome</keyword>
<dbReference type="InterPro" id="IPR014867">
    <property type="entry name" value="Spore_coat_CotH_CotH2/3/7"/>
</dbReference>
<dbReference type="PANTHER" id="PTHR40050">
    <property type="entry name" value="INNER SPORE COAT PROTEIN H"/>
    <property type="match status" value="1"/>
</dbReference>
<keyword evidence="1" id="KW-0808">Transferase</keyword>
<keyword evidence="1" id="KW-0418">Kinase</keyword>
<dbReference type="RefSeq" id="WP_124564559.1">
    <property type="nucleotide sequence ID" value="NZ_JARRRY010000001.1"/>
</dbReference>
<protein>
    <submittedName>
        <fullName evidence="1">CotH kinase family protein</fullName>
    </submittedName>
</protein>
<organism evidence="1 2">
    <name type="scientific">Ectobacillus antri</name>
    <dbReference type="NCBI Taxonomy" id="2486280"/>
    <lineage>
        <taxon>Bacteria</taxon>
        <taxon>Bacillati</taxon>
        <taxon>Bacillota</taxon>
        <taxon>Bacilli</taxon>
        <taxon>Bacillales</taxon>
        <taxon>Bacillaceae</taxon>
        <taxon>Ectobacillus</taxon>
    </lineage>
</organism>